<reference evidence="1 3" key="2">
    <citation type="journal article" date="2013" name="Nature">
        <title>Insights into bilaterian evolution from three spiralian genomes.</title>
        <authorList>
            <person name="Simakov O."/>
            <person name="Marletaz F."/>
            <person name="Cho S.J."/>
            <person name="Edsinger-Gonzales E."/>
            <person name="Havlak P."/>
            <person name="Hellsten U."/>
            <person name="Kuo D.H."/>
            <person name="Larsson T."/>
            <person name="Lv J."/>
            <person name="Arendt D."/>
            <person name="Savage R."/>
            <person name="Osoegawa K."/>
            <person name="de Jong P."/>
            <person name="Grimwood J."/>
            <person name="Chapman J.A."/>
            <person name="Shapiro H."/>
            <person name="Aerts A."/>
            <person name="Otillar R.P."/>
            <person name="Terry A.Y."/>
            <person name="Boore J.L."/>
            <person name="Grigoriev I.V."/>
            <person name="Lindberg D.R."/>
            <person name="Seaver E.C."/>
            <person name="Weisblat D.A."/>
            <person name="Putnam N.H."/>
            <person name="Rokhsar D.S."/>
        </authorList>
    </citation>
    <scope>NUCLEOTIDE SEQUENCE</scope>
    <source>
        <strain evidence="1 3">I ESC-2004</strain>
    </source>
</reference>
<evidence type="ECO:0000313" key="1">
    <source>
        <dbReference type="EMBL" id="ELU11146.1"/>
    </source>
</evidence>
<dbReference type="Proteomes" id="UP000014760">
    <property type="component" value="Unassembled WGS sequence"/>
</dbReference>
<evidence type="ECO:0000313" key="2">
    <source>
        <dbReference type="EnsemblMetazoa" id="CapteP198461"/>
    </source>
</evidence>
<feature type="non-terminal residue" evidence="1">
    <location>
        <position position="175"/>
    </location>
</feature>
<dbReference type="EMBL" id="AMQN01040668">
    <property type="status" value="NOT_ANNOTATED_CDS"/>
    <property type="molecule type" value="Genomic_DNA"/>
</dbReference>
<proteinExistence type="predicted"/>
<reference evidence="3" key="1">
    <citation type="submission" date="2012-12" db="EMBL/GenBank/DDBJ databases">
        <authorList>
            <person name="Hellsten U."/>
            <person name="Grimwood J."/>
            <person name="Chapman J.A."/>
            <person name="Shapiro H."/>
            <person name="Aerts A."/>
            <person name="Otillar R.P."/>
            <person name="Terry A.Y."/>
            <person name="Boore J.L."/>
            <person name="Simakov O."/>
            <person name="Marletaz F."/>
            <person name="Cho S.-J."/>
            <person name="Edsinger-Gonzales E."/>
            <person name="Havlak P."/>
            <person name="Kuo D.-H."/>
            <person name="Larsson T."/>
            <person name="Lv J."/>
            <person name="Arendt D."/>
            <person name="Savage R."/>
            <person name="Osoegawa K."/>
            <person name="de Jong P."/>
            <person name="Lindberg D.R."/>
            <person name="Seaver E.C."/>
            <person name="Weisblat D.A."/>
            <person name="Putnam N.H."/>
            <person name="Grigoriev I.V."/>
            <person name="Rokhsar D.S."/>
        </authorList>
    </citation>
    <scope>NUCLEOTIDE SEQUENCE</scope>
    <source>
        <strain evidence="3">I ESC-2004</strain>
    </source>
</reference>
<dbReference type="HOGENOM" id="CLU_1536265_0_0_1"/>
<reference evidence="2" key="3">
    <citation type="submission" date="2015-06" db="UniProtKB">
        <authorList>
            <consortium name="EnsemblMetazoa"/>
        </authorList>
    </citation>
    <scope>IDENTIFICATION</scope>
</reference>
<dbReference type="Gene3D" id="2.20.100.10">
    <property type="entry name" value="Thrombospondin type-1 (TSP1) repeat"/>
    <property type="match status" value="1"/>
</dbReference>
<dbReference type="SUPFAM" id="SSF82895">
    <property type="entry name" value="TSP-1 type 1 repeat"/>
    <property type="match status" value="1"/>
</dbReference>
<dbReference type="EnsemblMetazoa" id="CapteT198461">
    <property type="protein sequence ID" value="CapteP198461"/>
    <property type="gene ID" value="CapteG198461"/>
</dbReference>
<evidence type="ECO:0000313" key="3">
    <source>
        <dbReference type="Proteomes" id="UP000014760"/>
    </source>
</evidence>
<accession>R7V472</accession>
<sequence length="175" mass="19023">MSKELYDGFIANSVDCTKDECDIFLDQCGAAYVEDLPTIGRLCPPCKFATNVINCWNTAGLSETCYESLKNNRDHFIKTLVIGGSLLISSDCTAVMEADSVWDVCPDLPSLTTTYWNPVAAEECSVSCGNGTQTVNKICHLFGTDEELSDDRCYGSNQTIQICSNPACPKVSSSQ</sequence>
<protein>
    <submittedName>
        <fullName evidence="1 2">Uncharacterized protein</fullName>
    </submittedName>
</protein>
<gene>
    <name evidence="1" type="ORF">CAPTEDRAFT_198461</name>
</gene>
<keyword evidence="3" id="KW-1185">Reference proteome</keyword>
<dbReference type="Pfam" id="PF00090">
    <property type="entry name" value="TSP_1"/>
    <property type="match status" value="1"/>
</dbReference>
<organism evidence="1">
    <name type="scientific">Capitella teleta</name>
    <name type="common">Polychaete worm</name>
    <dbReference type="NCBI Taxonomy" id="283909"/>
    <lineage>
        <taxon>Eukaryota</taxon>
        <taxon>Metazoa</taxon>
        <taxon>Spiralia</taxon>
        <taxon>Lophotrochozoa</taxon>
        <taxon>Annelida</taxon>
        <taxon>Polychaeta</taxon>
        <taxon>Sedentaria</taxon>
        <taxon>Scolecida</taxon>
        <taxon>Capitellidae</taxon>
        <taxon>Capitella</taxon>
    </lineage>
</organism>
<dbReference type="InterPro" id="IPR036383">
    <property type="entry name" value="TSP1_rpt_sf"/>
</dbReference>
<dbReference type="InterPro" id="IPR000884">
    <property type="entry name" value="TSP1_rpt"/>
</dbReference>
<dbReference type="EMBL" id="KB296918">
    <property type="protein sequence ID" value="ELU11146.1"/>
    <property type="molecule type" value="Genomic_DNA"/>
</dbReference>
<dbReference type="AlphaFoldDB" id="R7V472"/>
<dbReference type="PROSITE" id="PS50092">
    <property type="entry name" value="TSP1"/>
    <property type="match status" value="1"/>
</dbReference>
<name>R7V472_CAPTE</name>